<reference evidence="1 2" key="1">
    <citation type="journal article" date="2012" name="Int. J. Syst. Evol. Microbiol.">
        <title>Vibrio caribbeanicus sp. nov., isolated from the marine sponge Scleritoderma cyanea.</title>
        <authorList>
            <person name="Hoffmann M."/>
            <person name="Monday S.R."/>
            <person name="Allard M.W."/>
            <person name="Strain E.A."/>
            <person name="Whittaker P."/>
            <person name="Naum M."/>
            <person name="McCarthy P.J."/>
            <person name="Lopez J.V."/>
            <person name="Fischer M."/>
            <person name="Brown E.W."/>
        </authorList>
    </citation>
    <scope>NUCLEOTIDE SEQUENCE [LARGE SCALE GENOMIC DNA]</scope>
    <source>
        <strain evidence="1 2">ATCC BAA-2122</strain>
    </source>
</reference>
<name>E3BFV9_9VIBR</name>
<dbReference type="EMBL" id="AEIU01000025">
    <property type="protein sequence ID" value="EFP98047.1"/>
    <property type="molecule type" value="Genomic_DNA"/>
</dbReference>
<comment type="caution">
    <text evidence="1">The sequence shown here is derived from an EMBL/GenBank/DDBJ whole genome shotgun (WGS) entry which is preliminary data.</text>
</comment>
<keyword evidence="2" id="KW-1185">Reference proteome</keyword>
<dbReference type="AlphaFoldDB" id="E3BFV9"/>
<sequence length="33" mass="3842">MARIKGMFFYKNSSFEQLTNNLLFMSSFASAYP</sequence>
<organism evidence="1 2">
    <name type="scientific">Vibrio caribbeanicus ATCC BAA-2122</name>
    <dbReference type="NCBI Taxonomy" id="796620"/>
    <lineage>
        <taxon>Bacteria</taxon>
        <taxon>Pseudomonadati</taxon>
        <taxon>Pseudomonadota</taxon>
        <taxon>Gammaproteobacteria</taxon>
        <taxon>Vibrionales</taxon>
        <taxon>Vibrionaceae</taxon>
        <taxon>Vibrio</taxon>
    </lineage>
</organism>
<protein>
    <submittedName>
        <fullName evidence="1">Uncharacterized protein</fullName>
    </submittedName>
</protein>
<evidence type="ECO:0000313" key="2">
    <source>
        <dbReference type="Proteomes" id="UP000002943"/>
    </source>
</evidence>
<gene>
    <name evidence="1" type="ORF">VIBC2010_02653</name>
</gene>
<accession>E3BFV9</accession>
<dbReference type="Proteomes" id="UP000002943">
    <property type="component" value="Unassembled WGS sequence"/>
</dbReference>
<proteinExistence type="predicted"/>
<evidence type="ECO:0000313" key="1">
    <source>
        <dbReference type="EMBL" id="EFP98047.1"/>
    </source>
</evidence>